<feature type="transmembrane region" description="Helical" evidence="1">
    <location>
        <begin position="25"/>
        <end position="43"/>
    </location>
</feature>
<gene>
    <name evidence="2" type="ORF">NVI5450_0732</name>
</gene>
<protein>
    <submittedName>
        <fullName evidence="2">Uncharacterized protein</fullName>
    </submittedName>
</protein>
<evidence type="ECO:0000313" key="2">
    <source>
        <dbReference type="EMBL" id="SGY87276.1"/>
    </source>
</evidence>
<reference evidence="2 3" key="1">
    <citation type="submission" date="2016-11" db="EMBL/GenBank/DDBJ databases">
        <authorList>
            <person name="Jaros S."/>
            <person name="Januszkiewicz K."/>
            <person name="Wedrychowicz H."/>
        </authorList>
    </citation>
    <scope>NUCLEOTIDE SEQUENCE [LARGE SCALE GENOMIC DNA]</scope>
    <source>
        <strain evidence="2">NVI 5450</strain>
    </source>
</reference>
<organism evidence="2 3">
    <name type="scientific">Moritella viscosa</name>
    <dbReference type="NCBI Taxonomy" id="80854"/>
    <lineage>
        <taxon>Bacteria</taxon>
        <taxon>Pseudomonadati</taxon>
        <taxon>Pseudomonadota</taxon>
        <taxon>Gammaproteobacteria</taxon>
        <taxon>Alteromonadales</taxon>
        <taxon>Moritellaceae</taxon>
        <taxon>Moritella</taxon>
    </lineage>
</organism>
<dbReference type="AlphaFoldDB" id="A0A1L0AVJ4"/>
<keyword evidence="1" id="KW-1133">Transmembrane helix</keyword>
<evidence type="ECO:0000256" key="1">
    <source>
        <dbReference type="SAM" id="Phobius"/>
    </source>
</evidence>
<name>A0A1L0AVJ4_9GAMM</name>
<dbReference type="Proteomes" id="UP000183794">
    <property type="component" value="Unassembled WGS sequence"/>
</dbReference>
<keyword evidence="1" id="KW-0472">Membrane</keyword>
<sequence>MFCFVLFCFVLFCLCDLFIYFVNVSALFGVLLSVLIGCVVRYCGWCGIVSVTRASFLCD</sequence>
<keyword evidence="1" id="KW-0812">Transmembrane</keyword>
<dbReference type="EMBL" id="FPLD01000025">
    <property type="protein sequence ID" value="SGY87276.1"/>
    <property type="molecule type" value="Genomic_DNA"/>
</dbReference>
<accession>A0A1L0AVJ4</accession>
<evidence type="ECO:0000313" key="3">
    <source>
        <dbReference type="Proteomes" id="UP000183794"/>
    </source>
</evidence>
<proteinExistence type="predicted"/>